<dbReference type="Proteomes" id="UP000683559">
    <property type="component" value="Chromosome"/>
</dbReference>
<comment type="pathway">
    <text evidence="1">Amino-acid biosynthesis; L-asparagine biosynthesis; L-asparagine from L-aspartate (L-Gln route): step 1/1.</text>
</comment>
<dbReference type="InterPro" id="IPR033738">
    <property type="entry name" value="AsnB_N"/>
</dbReference>
<evidence type="ECO:0000313" key="9">
    <source>
        <dbReference type="EMBL" id="QXE90360.1"/>
    </source>
</evidence>
<keyword evidence="10" id="KW-1185">Reference proteome</keyword>
<evidence type="ECO:0000256" key="1">
    <source>
        <dbReference type="ARBA" id="ARBA00005187"/>
    </source>
</evidence>
<dbReference type="PIRSF" id="PIRSF001589">
    <property type="entry name" value="Asn_synthetase_glu-h"/>
    <property type="match status" value="1"/>
</dbReference>
<comment type="similarity">
    <text evidence="2">Belongs to the asparagine synthetase family.</text>
</comment>
<dbReference type="InterPro" id="IPR051786">
    <property type="entry name" value="ASN_synthetase/amidase"/>
</dbReference>
<keyword evidence="6" id="KW-0315">Glutamine amidotransferase</keyword>
<evidence type="ECO:0000256" key="3">
    <source>
        <dbReference type="ARBA" id="ARBA00012737"/>
    </source>
</evidence>
<feature type="domain" description="Glutamine amidotransferase type-2" evidence="8">
    <location>
        <begin position="2"/>
        <end position="213"/>
    </location>
</feature>
<dbReference type="Pfam" id="PF13522">
    <property type="entry name" value="GATase_6"/>
    <property type="match status" value="1"/>
</dbReference>
<gene>
    <name evidence="9" type="primary">asnB</name>
    <name evidence="9" type="ORF">KP001_18430</name>
</gene>
<name>A0ABX8LLB9_9BACT</name>
<evidence type="ECO:0000256" key="5">
    <source>
        <dbReference type="ARBA" id="ARBA00022840"/>
    </source>
</evidence>
<keyword evidence="9" id="KW-0436">Ligase</keyword>
<evidence type="ECO:0000256" key="2">
    <source>
        <dbReference type="ARBA" id="ARBA00005752"/>
    </source>
</evidence>
<dbReference type="PROSITE" id="PS51278">
    <property type="entry name" value="GATASE_TYPE_2"/>
    <property type="match status" value="1"/>
</dbReference>
<dbReference type="GO" id="GO:0004066">
    <property type="term" value="F:asparagine synthase (glutamine-hydrolyzing) activity"/>
    <property type="evidence" value="ECO:0007669"/>
    <property type="project" value="UniProtKB-EC"/>
</dbReference>
<dbReference type="CDD" id="cd01991">
    <property type="entry name" value="Asn_synthase_B_C"/>
    <property type="match status" value="1"/>
</dbReference>
<protein>
    <recommendedName>
        <fullName evidence="3">asparagine synthase (glutamine-hydrolyzing)</fullName>
        <ecNumber evidence="3">6.3.5.4</ecNumber>
    </recommendedName>
</protein>
<dbReference type="Pfam" id="PF00733">
    <property type="entry name" value="Asn_synthase"/>
    <property type="match status" value="1"/>
</dbReference>
<dbReference type="InterPro" id="IPR001962">
    <property type="entry name" value="Asn_synthase"/>
</dbReference>
<evidence type="ECO:0000256" key="4">
    <source>
        <dbReference type="ARBA" id="ARBA00022741"/>
    </source>
</evidence>
<dbReference type="InterPro" id="IPR017932">
    <property type="entry name" value="GATase_2_dom"/>
</dbReference>
<dbReference type="PANTHER" id="PTHR43284">
    <property type="entry name" value="ASPARAGINE SYNTHETASE (GLUTAMINE-HYDROLYZING)"/>
    <property type="match status" value="1"/>
</dbReference>
<dbReference type="EC" id="6.3.5.4" evidence="3"/>
<keyword evidence="5" id="KW-0067">ATP-binding</keyword>
<evidence type="ECO:0000313" key="10">
    <source>
        <dbReference type="Proteomes" id="UP000683559"/>
    </source>
</evidence>
<accession>A0ABX8LLB9</accession>
<dbReference type="EMBL" id="CP077683">
    <property type="protein sequence ID" value="QXE90360.1"/>
    <property type="molecule type" value="Genomic_DNA"/>
</dbReference>
<comment type="catalytic activity">
    <reaction evidence="7">
        <text>L-aspartate + L-glutamine + ATP + H2O = L-asparagine + L-glutamate + AMP + diphosphate + H(+)</text>
        <dbReference type="Rhea" id="RHEA:12228"/>
        <dbReference type="ChEBI" id="CHEBI:15377"/>
        <dbReference type="ChEBI" id="CHEBI:15378"/>
        <dbReference type="ChEBI" id="CHEBI:29985"/>
        <dbReference type="ChEBI" id="CHEBI:29991"/>
        <dbReference type="ChEBI" id="CHEBI:30616"/>
        <dbReference type="ChEBI" id="CHEBI:33019"/>
        <dbReference type="ChEBI" id="CHEBI:58048"/>
        <dbReference type="ChEBI" id="CHEBI:58359"/>
        <dbReference type="ChEBI" id="CHEBI:456215"/>
        <dbReference type="EC" id="6.3.5.4"/>
    </reaction>
</comment>
<evidence type="ECO:0000256" key="6">
    <source>
        <dbReference type="ARBA" id="ARBA00022962"/>
    </source>
</evidence>
<sequence>MCGIVGIYAPGKGEWDRAGLAAMLGRVRHRGPDGEGMHLEPGLFFGHARLAVLDLSEAGRQPMPSPDGRYLITYNGEIYNFRELRAELQALGHSFTTRTDTEVLLAAWVQWGEAALSRLDGIFAFAVADRYERTLWLARDPLGIKPLFYQDKGGEIFFASELLALFGPLNPVPPHDPCDLDSYFTFNYLPAPRTGLAGVRQLPPGTLLKATPARTELKRFWRPAGTGSARGQSPCEAGKTAAQEERVAEFRARLDRAVAAQTVSDAPLGLFLSGGLDSYAVARSATRAGLRPTAFTLAFDEAGFDESPAAADYARHLGIEHRVVRFQWNEETIRDTLASMRELLADASLFPMHQLCAFARKEATVILAGDGGDELLAGYDTYLAGELTPLIRRLPAPLRDAVRSLARFLPSDSQRYGARILVERILDAAAEGPDRDHATFRRICGNALKNRIFSPGLQSALSGSDPVAEYAALIGEASKTRSSLGARQQADIQFHLPSVLAKVDRTSMAHGLEVRVPILADDLVGFCLDLPDEAKRRGRKGKLILRQALADDIPAAALTRRKAGFLPPVDRWFAQEGPMAGVFRDYLAQGRENIAELDWNQVQRLWDEHKKGSIRAGFPLLGILQFINWSLACRSLRT</sequence>
<dbReference type="PANTHER" id="PTHR43284:SF1">
    <property type="entry name" value="ASPARAGINE SYNTHETASE"/>
    <property type="match status" value="1"/>
</dbReference>
<keyword evidence="4" id="KW-0547">Nucleotide-binding</keyword>
<dbReference type="NCBIfam" id="TIGR01536">
    <property type="entry name" value="asn_synth_AEB"/>
    <property type="match status" value="1"/>
</dbReference>
<proteinExistence type="inferred from homology"/>
<dbReference type="CDD" id="cd00712">
    <property type="entry name" value="AsnB"/>
    <property type="match status" value="1"/>
</dbReference>
<organism evidence="9 10">
    <name type="scientific">Geomonas subterranea</name>
    <dbReference type="NCBI Taxonomy" id="2847989"/>
    <lineage>
        <taxon>Bacteria</taxon>
        <taxon>Pseudomonadati</taxon>
        <taxon>Thermodesulfobacteriota</taxon>
        <taxon>Desulfuromonadia</taxon>
        <taxon>Geobacterales</taxon>
        <taxon>Geobacteraceae</taxon>
        <taxon>Geomonas</taxon>
    </lineage>
</organism>
<dbReference type="InterPro" id="IPR006426">
    <property type="entry name" value="Asn_synth_AEB"/>
</dbReference>
<evidence type="ECO:0000259" key="8">
    <source>
        <dbReference type="PROSITE" id="PS51278"/>
    </source>
</evidence>
<dbReference type="RefSeq" id="WP_217287003.1">
    <property type="nucleotide sequence ID" value="NZ_CP077683.1"/>
</dbReference>
<reference evidence="9 10" key="1">
    <citation type="submission" date="2021-06" db="EMBL/GenBank/DDBJ databases">
        <title>Gemonas diversity in paddy soil.</title>
        <authorList>
            <person name="Liu G."/>
        </authorList>
    </citation>
    <scope>NUCLEOTIDE SEQUENCE [LARGE SCALE GENOMIC DNA]</scope>
    <source>
        <strain evidence="9 10">RG2</strain>
    </source>
</reference>
<evidence type="ECO:0000256" key="7">
    <source>
        <dbReference type="ARBA" id="ARBA00048741"/>
    </source>
</evidence>